<dbReference type="PROSITE" id="PS50977">
    <property type="entry name" value="HTH_TETR_2"/>
    <property type="match status" value="1"/>
</dbReference>
<dbReference type="GO" id="GO:0000976">
    <property type="term" value="F:transcription cis-regulatory region binding"/>
    <property type="evidence" value="ECO:0007669"/>
    <property type="project" value="TreeGrafter"/>
</dbReference>
<dbReference type="RefSeq" id="WP_107220479.1">
    <property type="nucleotide sequence ID" value="NZ_CP028339.1"/>
</dbReference>
<keyword evidence="2 4" id="KW-0238">DNA-binding</keyword>
<protein>
    <submittedName>
        <fullName evidence="6">Transcriptional regulator, TetR family</fullName>
    </submittedName>
</protein>
<evidence type="ECO:0000256" key="4">
    <source>
        <dbReference type="PROSITE-ProRule" id="PRU00335"/>
    </source>
</evidence>
<dbReference type="EMBL" id="CP028339">
    <property type="protein sequence ID" value="AVR88192.1"/>
    <property type="molecule type" value="Genomic_DNA"/>
</dbReference>
<dbReference type="InterPro" id="IPR009057">
    <property type="entry name" value="Homeodomain-like_sf"/>
</dbReference>
<keyword evidence="3" id="KW-0804">Transcription</keyword>
<proteinExistence type="predicted"/>
<evidence type="ECO:0000259" key="5">
    <source>
        <dbReference type="PROSITE" id="PS50977"/>
    </source>
</evidence>
<dbReference type="Pfam" id="PF17932">
    <property type="entry name" value="TetR_C_24"/>
    <property type="match status" value="1"/>
</dbReference>
<dbReference type="PRINTS" id="PR00455">
    <property type="entry name" value="HTHTETR"/>
</dbReference>
<evidence type="ECO:0000256" key="1">
    <source>
        <dbReference type="ARBA" id="ARBA00023015"/>
    </source>
</evidence>
<sequence>MARGKAATFELQRGAIQEAAADLIAAKGFHNTSMAEIARTCGVSKPLLYHYYRDKEHILFDIADFHVDRLLKLVGGVLAETDVPRLRLERMICRFLDVYVSGRSFHVVLVQDVKFLHAVQREEIFNKERLIVDAFADTIEGIEPGLRGRRLDKAVTMVLFGMINWTFSWLRAEGELSSVEIGPLVTRIFLHGVTGLAQEAPGTVHGSPAVVV</sequence>
<dbReference type="Pfam" id="PF00440">
    <property type="entry name" value="TetR_N"/>
    <property type="match status" value="1"/>
</dbReference>
<gene>
    <name evidence="6" type="ORF">Tharo_1264</name>
</gene>
<keyword evidence="1" id="KW-0805">Transcription regulation</keyword>
<name>A0A2R4BLP9_THAAR</name>
<dbReference type="InterPro" id="IPR001647">
    <property type="entry name" value="HTH_TetR"/>
</dbReference>
<dbReference type="Gene3D" id="1.10.357.10">
    <property type="entry name" value="Tetracycline Repressor, domain 2"/>
    <property type="match status" value="1"/>
</dbReference>
<reference evidence="6 7" key="1">
    <citation type="submission" date="2018-03" db="EMBL/GenBank/DDBJ databases">
        <title>Complete genome sequence of Thauera aromatica, a model organism for studying aromatic compound degradation under denitrifying conditions.</title>
        <authorList>
            <person name="Lo H.-Y."/>
            <person name="Goris T."/>
            <person name="Boll M."/>
            <person name="Mueller J.A."/>
        </authorList>
    </citation>
    <scope>NUCLEOTIDE SEQUENCE [LARGE SCALE GENOMIC DNA]</scope>
    <source>
        <strain evidence="6 7">K172</strain>
    </source>
</reference>
<dbReference type="AlphaFoldDB" id="A0A2R4BLP9"/>
<feature type="domain" description="HTH tetR-type" evidence="5">
    <location>
        <begin position="10"/>
        <end position="70"/>
    </location>
</feature>
<dbReference type="SUPFAM" id="SSF46689">
    <property type="entry name" value="Homeodomain-like"/>
    <property type="match status" value="1"/>
</dbReference>
<keyword evidence="7" id="KW-1185">Reference proteome</keyword>
<dbReference type="OrthoDB" id="5293556at2"/>
<dbReference type="InterPro" id="IPR050109">
    <property type="entry name" value="HTH-type_TetR-like_transc_reg"/>
</dbReference>
<feature type="DNA-binding region" description="H-T-H motif" evidence="4">
    <location>
        <begin position="33"/>
        <end position="52"/>
    </location>
</feature>
<accession>A0A2R4BLP9</accession>
<dbReference type="KEGG" id="tak:Tharo_1264"/>
<evidence type="ECO:0000313" key="6">
    <source>
        <dbReference type="EMBL" id="AVR88192.1"/>
    </source>
</evidence>
<dbReference type="InterPro" id="IPR036271">
    <property type="entry name" value="Tet_transcr_reg_TetR-rel_C_sf"/>
</dbReference>
<dbReference type="InterPro" id="IPR041490">
    <property type="entry name" value="KstR2_TetR_C"/>
</dbReference>
<dbReference type="SUPFAM" id="SSF48498">
    <property type="entry name" value="Tetracyclin repressor-like, C-terminal domain"/>
    <property type="match status" value="1"/>
</dbReference>
<evidence type="ECO:0000256" key="2">
    <source>
        <dbReference type="ARBA" id="ARBA00023125"/>
    </source>
</evidence>
<organism evidence="6 7">
    <name type="scientific">Thauera aromatica K172</name>
    <dbReference type="NCBI Taxonomy" id="44139"/>
    <lineage>
        <taxon>Bacteria</taxon>
        <taxon>Pseudomonadati</taxon>
        <taxon>Pseudomonadota</taxon>
        <taxon>Betaproteobacteria</taxon>
        <taxon>Rhodocyclales</taxon>
        <taxon>Zoogloeaceae</taxon>
        <taxon>Thauera</taxon>
    </lineage>
</organism>
<evidence type="ECO:0000313" key="7">
    <source>
        <dbReference type="Proteomes" id="UP000241885"/>
    </source>
</evidence>
<dbReference type="Gene3D" id="1.10.10.60">
    <property type="entry name" value="Homeodomain-like"/>
    <property type="match status" value="1"/>
</dbReference>
<evidence type="ECO:0000256" key="3">
    <source>
        <dbReference type="ARBA" id="ARBA00023163"/>
    </source>
</evidence>
<dbReference type="PANTHER" id="PTHR30055:SF234">
    <property type="entry name" value="HTH-TYPE TRANSCRIPTIONAL REGULATOR BETI"/>
    <property type="match status" value="1"/>
</dbReference>
<dbReference type="GO" id="GO:0003700">
    <property type="term" value="F:DNA-binding transcription factor activity"/>
    <property type="evidence" value="ECO:0007669"/>
    <property type="project" value="TreeGrafter"/>
</dbReference>
<dbReference type="Proteomes" id="UP000241885">
    <property type="component" value="Chromosome"/>
</dbReference>
<dbReference type="PANTHER" id="PTHR30055">
    <property type="entry name" value="HTH-TYPE TRANSCRIPTIONAL REGULATOR RUTR"/>
    <property type="match status" value="1"/>
</dbReference>